<evidence type="ECO:0000313" key="2">
    <source>
        <dbReference type="EMBL" id="ABY24654.1"/>
    </source>
</evidence>
<dbReference type="PANTHER" id="PTHR30344">
    <property type="entry name" value="6-PHOSPHOGLUCONOLACTONASE-RELATED"/>
    <property type="match status" value="1"/>
</dbReference>
<dbReference type="Gene3D" id="2.130.10.10">
    <property type="entry name" value="YVTN repeat-like/Quinoprotein amine dehydrogenase"/>
    <property type="match status" value="1"/>
</dbReference>
<keyword evidence="2" id="KW-0378">Hydrolase</keyword>
<dbReference type="RefSeq" id="WP_012246301.1">
    <property type="nucleotide sequence ID" value="NC_010168.1"/>
</dbReference>
<dbReference type="KEGG" id="rsa:RSal33209_2932"/>
<dbReference type="AlphaFoldDB" id="A9WTY3"/>
<dbReference type="EMBL" id="CP000910">
    <property type="protein sequence ID" value="ABY24654.1"/>
    <property type="molecule type" value="Genomic_DNA"/>
</dbReference>
<dbReference type="HOGENOM" id="CLU_038716_5_1_11"/>
<name>A9WTY3_RENSM</name>
<keyword evidence="3" id="KW-1185">Reference proteome</keyword>
<dbReference type="PANTHER" id="PTHR30344:SF1">
    <property type="entry name" value="6-PHOSPHOGLUCONOLACTONASE"/>
    <property type="match status" value="1"/>
</dbReference>
<evidence type="ECO:0000256" key="1">
    <source>
        <dbReference type="ARBA" id="ARBA00005564"/>
    </source>
</evidence>
<dbReference type="SUPFAM" id="SSF51004">
    <property type="entry name" value="C-terminal (heme d1) domain of cytochrome cd1-nitrite reductase"/>
    <property type="match status" value="1"/>
</dbReference>
<protein>
    <submittedName>
        <fullName evidence="2">6-phosphogluconolactonase</fullName>
        <ecNumber evidence="2">3.1.1.31</ecNumber>
    </submittedName>
</protein>
<dbReference type="InterPro" id="IPR019405">
    <property type="entry name" value="Lactonase_7-beta_prop"/>
</dbReference>
<gene>
    <name evidence="2" type="ordered locus">RSal33209_2932</name>
</gene>
<dbReference type="STRING" id="288705.RSal33209_2932"/>
<dbReference type="InterPro" id="IPR050282">
    <property type="entry name" value="Cycloisomerase_2"/>
</dbReference>
<evidence type="ECO:0000313" key="3">
    <source>
        <dbReference type="Proteomes" id="UP000002007"/>
    </source>
</evidence>
<proteinExistence type="inferred from homology"/>
<comment type="similarity">
    <text evidence="1">Belongs to the cycloisomerase 2 family.</text>
</comment>
<accession>A9WTY3</accession>
<dbReference type="InterPro" id="IPR011048">
    <property type="entry name" value="Haem_d1_sf"/>
</dbReference>
<sequence length="345" mass="36481">MELLVGSYTSGSNRGAGISSFDIADDGLLGQRKLRADVADPSFMALAADGVSVVSECEQGRMLVFERDFHDGSLELVSQSPVIGADPCHLSLLPGGQVIVANYSSGTVSLLAAQRALEIQCTLQLNGSGPVTDRQESPHAHQTVPTPYGTVFVADLGSDSGLELRPNSTELSQEARLQLPAGTGPRHLVLRRSDSVDHLLVMGELDGQLHVFSRARREAAGGWQHRGQVALFTRESVGNSYPAHIELSVDGTLAYASIRGQDQISVFKLNTLAEEGLPELVQEVLTEGAWPRNFALGTGLMGAGVLYAANQKGDSITVFALQPDGLLGAKLQEVSIGTPACLVIS</sequence>
<dbReference type="Proteomes" id="UP000002007">
    <property type="component" value="Chromosome"/>
</dbReference>
<reference evidence="3" key="1">
    <citation type="journal article" date="2008" name="J. Bacteriol.">
        <title>Genome sequence of the fish pathogen Renibacterium salmoninarum suggests reductive evolution away from an environmental Arthrobacter ancestor.</title>
        <authorList>
            <person name="Wiens G.D."/>
            <person name="Rockey D.D."/>
            <person name="Wu Z."/>
            <person name="Chang J."/>
            <person name="Levy R."/>
            <person name="Crane S."/>
            <person name="Chen D.S."/>
            <person name="Capri G.R."/>
            <person name="Burnett J.R."/>
            <person name="Sudheesh P.S."/>
            <person name="Schipma M.J."/>
            <person name="Burd H."/>
            <person name="Bhattacharyya A."/>
            <person name="Rhodes L.D."/>
            <person name="Kaul R."/>
            <person name="Strom M.S."/>
        </authorList>
    </citation>
    <scope>NUCLEOTIDE SEQUENCE [LARGE SCALE GENOMIC DNA]</scope>
    <source>
        <strain evidence="3">ATCC 33209 / DSM 20767 / JCM 11484 / NBRC 15589 / NCIMB 2235</strain>
    </source>
</reference>
<dbReference type="SMR" id="A9WTY3"/>
<dbReference type="EC" id="3.1.1.31" evidence="2"/>
<dbReference type="Pfam" id="PF10282">
    <property type="entry name" value="Lactonase"/>
    <property type="match status" value="1"/>
</dbReference>
<dbReference type="eggNOG" id="COG2706">
    <property type="taxonomic scope" value="Bacteria"/>
</dbReference>
<organism evidence="2 3">
    <name type="scientific">Renibacterium salmoninarum (strain ATCC 33209 / DSM 20767 / JCM 11484 / NBRC 15589 / NCIMB 2235)</name>
    <dbReference type="NCBI Taxonomy" id="288705"/>
    <lineage>
        <taxon>Bacteria</taxon>
        <taxon>Bacillati</taxon>
        <taxon>Actinomycetota</taxon>
        <taxon>Actinomycetes</taxon>
        <taxon>Micrococcales</taxon>
        <taxon>Micrococcaceae</taxon>
        <taxon>Renibacterium</taxon>
    </lineage>
</organism>
<dbReference type="GO" id="GO:0017057">
    <property type="term" value="F:6-phosphogluconolactonase activity"/>
    <property type="evidence" value="ECO:0007669"/>
    <property type="project" value="UniProtKB-EC"/>
</dbReference>
<dbReference type="InterPro" id="IPR015943">
    <property type="entry name" value="WD40/YVTN_repeat-like_dom_sf"/>
</dbReference>